<feature type="region of interest" description="Disordered" evidence="2">
    <location>
        <begin position="57"/>
        <end position="92"/>
    </location>
</feature>
<feature type="signal peptide" evidence="3">
    <location>
        <begin position="1"/>
        <end position="28"/>
    </location>
</feature>
<protein>
    <submittedName>
        <fullName evidence="5">N-acetylmuramoyl-L-alanine amidase</fullName>
    </submittedName>
</protein>
<keyword evidence="1" id="KW-0378">Hydrolase</keyword>
<dbReference type="InterPro" id="IPR002508">
    <property type="entry name" value="MurNAc-LAA_cat"/>
</dbReference>
<evidence type="ECO:0000313" key="5">
    <source>
        <dbReference type="EMBL" id="HIZ34207.1"/>
    </source>
</evidence>
<evidence type="ECO:0000256" key="1">
    <source>
        <dbReference type="ARBA" id="ARBA00022801"/>
    </source>
</evidence>
<organism evidence="5 6">
    <name type="scientific">Candidatus Ruania gallistercoris</name>
    <dbReference type="NCBI Taxonomy" id="2838746"/>
    <lineage>
        <taxon>Bacteria</taxon>
        <taxon>Bacillati</taxon>
        <taxon>Actinomycetota</taxon>
        <taxon>Actinomycetes</taxon>
        <taxon>Micrococcales</taxon>
        <taxon>Ruaniaceae</taxon>
        <taxon>Ruania</taxon>
    </lineage>
</organism>
<comment type="caution">
    <text evidence="5">The sequence shown here is derived from an EMBL/GenBank/DDBJ whole genome shotgun (WGS) entry which is preliminary data.</text>
</comment>
<dbReference type="Proteomes" id="UP000824037">
    <property type="component" value="Unassembled WGS sequence"/>
</dbReference>
<feature type="region of interest" description="Disordered" evidence="2">
    <location>
        <begin position="195"/>
        <end position="225"/>
    </location>
</feature>
<dbReference type="InterPro" id="IPR050695">
    <property type="entry name" value="N-acetylmuramoyl_amidase_3"/>
</dbReference>
<dbReference type="PANTHER" id="PTHR30404:SF0">
    <property type="entry name" value="N-ACETYLMURAMOYL-L-ALANINE AMIDASE AMIC"/>
    <property type="match status" value="1"/>
</dbReference>
<dbReference type="GO" id="GO:0008745">
    <property type="term" value="F:N-acetylmuramoyl-L-alanine amidase activity"/>
    <property type="evidence" value="ECO:0007669"/>
    <property type="project" value="InterPro"/>
</dbReference>
<dbReference type="GO" id="GO:0009253">
    <property type="term" value="P:peptidoglycan catabolic process"/>
    <property type="evidence" value="ECO:0007669"/>
    <property type="project" value="InterPro"/>
</dbReference>
<feature type="domain" description="MurNAc-LAA" evidence="4">
    <location>
        <begin position="139"/>
        <end position="270"/>
    </location>
</feature>
<dbReference type="SMART" id="SM00646">
    <property type="entry name" value="Ami_3"/>
    <property type="match status" value="1"/>
</dbReference>
<keyword evidence="3" id="KW-0732">Signal</keyword>
<proteinExistence type="predicted"/>
<evidence type="ECO:0000259" key="4">
    <source>
        <dbReference type="SMART" id="SM00646"/>
    </source>
</evidence>
<evidence type="ECO:0000256" key="3">
    <source>
        <dbReference type="SAM" id="SignalP"/>
    </source>
</evidence>
<name>A0A9D2J2T9_9MICO</name>
<dbReference type="CDD" id="cd02696">
    <property type="entry name" value="MurNAc-LAA"/>
    <property type="match status" value="1"/>
</dbReference>
<dbReference type="PANTHER" id="PTHR30404">
    <property type="entry name" value="N-ACETYLMURAMOYL-L-ALANINE AMIDASE"/>
    <property type="match status" value="1"/>
</dbReference>
<accession>A0A9D2J2T9</accession>
<dbReference type="Pfam" id="PF01520">
    <property type="entry name" value="Amidase_3"/>
    <property type="match status" value="1"/>
</dbReference>
<dbReference type="SUPFAM" id="SSF53187">
    <property type="entry name" value="Zn-dependent exopeptidases"/>
    <property type="match status" value="1"/>
</dbReference>
<evidence type="ECO:0000256" key="2">
    <source>
        <dbReference type="SAM" id="MobiDB-lite"/>
    </source>
</evidence>
<evidence type="ECO:0000313" key="6">
    <source>
        <dbReference type="Proteomes" id="UP000824037"/>
    </source>
</evidence>
<reference evidence="5" key="2">
    <citation type="submission" date="2021-04" db="EMBL/GenBank/DDBJ databases">
        <authorList>
            <person name="Gilroy R."/>
        </authorList>
    </citation>
    <scope>NUCLEOTIDE SEQUENCE</scope>
    <source>
        <strain evidence="5">ChiGjej4B4-7305</strain>
    </source>
</reference>
<dbReference type="EMBL" id="DXBY01000011">
    <property type="protein sequence ID" value="HIZ34207.1"/>
    <property type="molecule type" value="Genomic_DNA"/>
</dbReference>
<dbReference type="Gene3D" id="3.40.630.40">
    <property type="entry name" value="Zn-dependent exopeptidases"/>
    <property type="match status" value="1"/>
</dbReference>
<gene>
    <name evidence="5" type="ORF">H9815_00380</name>
</gene>
<sequence length="277" mass="29187">MKQRMHRLVGAAALAVGASLALAPAAAADSVYIPFPEGKDPGVGLAAQPLIGVRVAVDPGHNGGRDEDPEAANRPVADGREGRTACNSPGSASVDGYAEHEFALEVSEQLTDELENLGAAVEMTRTDDDGVGPCVDRRGTFAEDQDVDLMVSIHAASAEDEDAPGFTVVVADPPLSSSQREPSRELAEELAAALADSGFTPRSDDDAAEDETPGPDEAITERSDDATLNFARRPAVLLELGELRNAEDAEVMRSEEGQQRYVEAVVAGVVAWVHEYR</sequence>
<reference evidence="5" key="1">
    <citation type="journal article" date="2021" name="PeerJ">
        <title>Extensive microbial diversity within the chicken gut microbiome revealed by metagenomics and culture.</title>
        <authorList>
            <person name="Gilroy R."/>
            <person name="Ravi A."/>
            <person name="Getino M."/>
            <person name="Pursley I."/>
            <person name="Horton D.L."/>
            <person name="Alikhan N.F."/>
            <person name="Baker D."/>
            <person name="Gharbi K."/>
            <person name="Hall N."/>
            <person name="Watson M."/>
            <person name="Adriaenssens E.M."/>
            <person name="Foster-Nyarko E."/>
            <person name="Jarju S."/>
            <person name="Secka A."/>
            <person name="Antonio M."/>
            <person name="Oren A."/>
            <person name="Chaudhuri R.R."/>
            <person name="La Ragione R."/>
            <person name="Hildebrand F."/>
            <person name="Pallen M.J."/>
        </authorList>
    </citation>
    <scope>NUCLEOTIDE SEQUENCE</scope>
    <source>
        <strain evidence="5">ChiGjej4B4-7305</strain>
    </source>
</reference>
<dbReference type="AlphaFoldDB" id="A0A9D2J2T9"/>
<dbReference type="GO" id="GO:0030288">
    <property type="term" value="C:outer membrane-bounded periplasmic space"/>
    <property type="evidence" value="ECO:0007669"/>
    <property type="project" value="TreeGrafter"/>
</dbReference>
<feature type="chain" id="PRO_5039059684" evidence="3">
    <location>
        <begin position="29"/>
        <end position="277"/>
    </location>
</feature>